<accession>A0AA36E3A2</accession>
<organism evidence="2 3">
    <name type="scientific">Lactuca saligna</name>
    <name type="common">Willowleaf lettuce</name>
    <dbReference type="NCBI Taxonomy" id="75948"/>
    <lineage>
        <taxon>Eukaryota</taxon>
        <taxon>Viridiplantae</taxon>
        <taxon>Streptophyta</taxon>
        <taxon>Embryophyta</taxon>
        <taxon>Tracheophyta</taxon>
        <taxon>Spermatophyta</taxon>
        <taxon>Magnoliopsida</taxon>
        <taxon>eudicotyledons</taxon>
        <taxon>Gunneridae</taxon>
        <taxon>Pentapetalae</taxon>
        <taxon>asterids</taxon>
        <taxon>campanulids</taxon>
        <taxon>Asterales</taxon>
        <taxon>Asteraceae</taxon>
        <taxon>Cichorioideae</taxon>
        <taxon>Cichorieae</taxon>
        <taxon>Lactucinae</taxon>
        <taxon>Lactuca</taxon>
    </lineage>
</organism>
<name>A0AA36E3A2_LACSI</name>
<dbReference type="EMBL" id="OX465080">
    <property type="protein sequence ID" value="CAI9281411.1"/>
    <property type="molecule type" value="Genomic_DNA"/>
</dbReference>
<keyword evidence="3" id="KW-1185">Reference proteome</keyword>
<sequence>MAKHISKKKKKSKVIISSESTADENETIPETPEADLQKSASEESRTSDIFVNVSHTDANVTMGEDASHTTVQGKISDVTPDIIVSLPPQLTPITPTTSTNDSHTFANIIKQSIISLFSSQSTDPPTTTSPIQDSSFMETEHESEGTSLEVDGLLKMLEGRISSKVSGMIKDSESRLLEKIDLCDHSNEMRVNAQKSTFEGDMKELKLVTKERHVLFVQDVKKVREDVN</sequence>
<reference evidence="2" key="1">
    <citation type="submission" date="2023-04" db="EMBL/GenBank/DDBJ databases">
        <authorList>
            <person name="Vijverberg K."/>
            <person name="Xiong W."/>
            <person name="Schranz E."/>
        </authorList>
    </citation>
    <scope>NUCLEOTIDE SEQUENCE</scope>
</reference>
<evidence type="ECO:0000256" key="1">
    <source>
        <dbReference type="SAM" id="MobiDB-lite"/>
    </source>
</evidence>
<proteinExistence type="predicted"/>
<gene>
    <name evidence="2" type="ORF">LSALG_LOCUS21108</name>
</gene>
<evidence type="ECO:0000313" key="2">
    <source>
        <dbReference type="EMBL" id="CAI9281411.1"/>
    </source>
</evidence>
<protein>
    <submittedName>
        <fullName evidence="2">Uncharacterized protein</fullName>
    </submittedName>
</protein>
<dbReference type="Proteomes" id="UP001177003">
    <property type="component" value="Chromosome 4"/>
</dbReference>
<dbReference type="AlphaFoldDB" id="A0AA36E3A2"/>
<feature type="compositionally biased region" description="Basic residues" evidence="1">
    <location>
        <begin position="1"/>
        <end position="13"/>
    </location>
</feature>
<feature type="region of interest" description="Disordered" evidence="1">
    <location>
        <begin position="1"/>
        <end position="49"/>
    </location>
</feature>
<evidence type="ECO:0000313" key="3">
    <source>
        <dbReference type="Proteomes" id="UP001177003"/>
    </source>
</evidence>